<evidence type="ECO:0000313" key="1">
    <source>
        <dbReference type="EMBL" id="CAF4331820.1"/>
    </source>
</evidence>
<dbReference type="AlphaFoldDB" id="A0A820JU61"/>
<name>A0A820JU61_9BILA</name>
<organism evidence="1 2">
    <name type="scientific">Rotaria magnacalcarata</name>
    <dbReference type="NCBI Taxonomy" id="392030"/>
    <lineage>
        <taxon>Eukaryota</taxon>
        <taxon>Metazoa</taxon>
        <taxon>Spiralia</taxon>
        <taxon>Gnathifera</taxon>
        <taxon>Rotifera</taxon>
        <taxon>Eurotatoria</taxon>
        <taxon>Bdelloidea</taxon>
        <taxon>Philodinida</taxon>
        <taxon>Philodinidae</taxon>
        <taxon>Rotaria</taxon>
    </lineage>
</organism>
<dbReference type="EMBL" id="CAJOBF010013646">
    <property type="protein sequence ID" value="CAF4331820.1"/>
    <property type="molecule type" value="Genomic_DNA"/>
</dbReference>
<reference evidence="1" key="1">
    <citation type="submission" date="2021-02" db="EMBL/GenBank/DDBJ databases">
        <authorList>
            <person name="Nowell W R."/>
        </authorList>
    </citation>
    <scope>NUCLEOTIDE SEQUENCE</scope>
</reference>
<protein>
    <submittedName>
        <fullName evidence="1">Uncharacterized protein</fullName>
    </submittedName>
</protein>
<accession>A0A820JU61</accession>
<comment type="caution">
    <text evidence="1">The sequence shown here is derived from an EMBL/GenBank/DDBJ whole genome shotgun (WGS) entry which is preliminary data.</text>
</comment>
<evidence type="ECO:0000313" key="2">
    <source>
        <dbReference type="Proteomes" id="UP000663842"/>
    </source>
</evidence>
<gene>
    <name evidence="1" type="ORF">UXM345_LOCUS35039</name>
</gene>
<sequence>MNFEYYSVDYIHSLIKQQLTINDTFQSRTIYTHSLHVFRMAYGELVKYADEVLLDFLYHLIFNAVKRFINCLNSMLSSMCCLSASKYSYSIRLLDEFYPVDKLLDLFVNTEILTKEYVNIENFLLVHTIFTSRNKMDASVHKSALEQITIKTYI</sequence>
<proteinExistence type="predicted"/>
<dbReference type="Proteomes" id="UP000663842">
    <property type="component" value="Unassembled WGS sequence"/>
</dbReference>